<dbReference type="PANTHER" id="PTHR35794:SF1">
    <property type="entry name" value="CELL CYCLE PROTEIN GPSB"/>
    <property type="match status" value="1"/>
</dbReference>
<keyword evidence="5 7" id="KW-0175">Coiled coil</keyword>
<dbReference type="PIRSF" id="PIRSF029938">
    <property type="entry name" value="UCP029938"/>
    <property type="match status" value="1"/>
</dbReference>
<evidence type="ECO:0000256" key="3">
    <source>
        <dbReference type="ARBA" id="ARBA00022618"/>
    </source>
</evidence>
<evidence type="ECO:0000256" key="2">
    <source>
        <dbReference type="ARBA" id="ARBA00022490"/>
    </source>
</evidence>
<proteinExistence type="predicted"/>
<dbReference type="NCBIfam" id="TIGR03544">
    <property type="entry name" value="DivI1A_domain"/>
    <property type="match status" value="1"/>
</dbReference>
<dbReference type="GO" id="GO:0008360">
    <property type="term" value="P:regulation of cell shape"/>
    <property type="evidence" value="ECO:0007669"/>
    <property type="project" value="UniProtKB-KW"/>
</dbReference>
<dbReference type="PANTHER" id="PTHR35794">
    <property type="entry name" value="CELL DIVISION PROTEIN DIVIVA"/>
    <property type="match status" value="1"/>
</dbReference>
<reference evidence="8" key="1">
    <citation type="submission" date="2009-09" db="EMBL/GenBank/DDBJ databases">
        <authorList>
            <consortium name="The Broad Institute Genome Sequencing Platform"/>
            <person name="Ward D."/>
            <person name="Feldgarden M."/>
            <person name="Earl A."/>
            <person name="Young S.K."/>
            <person name="Zeng Q."/>
            <person name="Koehrsen M."/>
            <person name="Alvarado L."/>
            <person name="Berlin A."/>
            <person name="Bochicchio J."/>
            <person name="Borenstein D."/>
            <person name="Chapman S.B."/>
            <person name="Chen Z."/>
            <person name="Engels R."/>
            <person name="Freedman E."/>
            <person name="Gellesch M."/>
            <person name="Goldberg J."/>
            <person name="Griggs A."/>
            <person name="Gujja S."/>
            <person name="Heilman E."/>
            <person name="Heiman D."/>
            <person name="Hepburn T."/>
            <person name="Howarth C."/>
            <person name="Jen D."/>
            <person name="Larson L."/>
            <person name="Lewis B."/>
            <person name="Mehta T."/>
            <person name="Park D."/>
            <person name="Pearson M."/>
            <person name="Roberts A."/>
            <person name="Saif S."/>
            <person name="Shea T."/>
            <person name="Shenoy N."/>
            <person name="Sisk P."/>
            <person name="Stolte C."/>
            <person name="Sykes S."/>
            <person name="Thomson T."/>
            <person name="Walk T."/>
            <person name="White J."/>
            <person name="Yandava C."/>
            <person name="Sibley C.D."/>
            <person name="Field T.R."/>
            <person name="Grinwis M."/>
            <person name="Eshaghurshan C.S."/>
            <person name="Surette M.G."/>
            <person name="Haas B."/>
            <person name="Nusbaum C."/>
            <person name="Birren B."/>
        </authorList>
    </citation>
    <scope>NUCLEOTIDE SEQUENCE [LARGE SCALE GENOMIC DNA]</scope>
    <source>
        <strain evidence="8">ATCC 700633</strain>
    </source>
</reference>
<organism evidence="8 9">
    <name type="scientific">Granulicatella elegans ATCC 700633</name>
    <dbReference type="NCBI Taxonomy" id="626369"/>
    <lineage>
        <taxon>Bacteria</taxon>
        <taxon>Bacillati</taxon>
        <taxon>Bacillota</taxon>
        <taxon>Bacilli</taxon>
        <taxon>Lactobacillales</taxon>
        <taxon>Carnobacteriaceae</taxon>
        <taxon>Granulicatella</taxon>
    </lineage>
</organism>
<protein>
    <submittedName>
        <fullName evidence="8">DivIVA domain-containing protein</fullName>
    </submittedName>
</protein>
<evidence type="ECO:0000256" key="7">
    <source>
        <dbReference type="SAM" id="Coils"/>
    </source>
</evidence>
<dbReference type="OrthoDB" id="389699at2"/>
<evidence type="ECO:0000256" key="6">
    <source>
        <dbReference type="ARBA" id="ARBA00023306"/>
    </source>
</evidence>
<comment type="caution">
    <text evidence="8">The sequence shown here is derived from an EMBL/GenBank/DDBJ whole genome shotgun (WGS) entry which is preliminary data.</text>
</comment>
<dbReference type="STRING" id="626369.HMPREF0446_00480"/>
<dbReference type="GO" id="GO:0005737">
    <property type="term" value="C:cytoplasm"/>
    <property type="evidence" value="ECO:0007669"/>
    <property type="project" value="UniProtKB-SubCell"/>
</dbReference>
<evidence type="ECO:0000313" key="8">
    <source>
        <dbReference type="EMBL" id="EEW93598.1"/>
    </source>
</evidence>
<keyword evidence="2" id="KW-0963">Cytoplasm</keyword>
<dbReference type="eggNOG" id="COG3599">
    <property type="taxonomic scope" value="Bacteria"/>
</dbReference>
<dbReference type="Pfam" id="PF05103">
    <property type="entry name" value="DivIVA"/>
    <property type="match status" value="1"/>
</dbReference>
<gene>
    <name evidence="8" type="ORF">HMPREF0446_00480</name>
</gene>
<evidence type="ECO:0000256" key="5">
    <source>
        <dbReference type="ARBA" id="ARBA00023054"/>
    </source>
</evidence>
<evidence type="ECO:0000256" key="1">
    <source>
        <dbReference type="ARBA" id="ARBA00004496"/>
    </source>
</evidence>
<dbReference type="InterPro" id="IPR007793">
    <property type="entry name" value="DivIVA_fam"/>
</dbReference>
<accession>D0BKJ5</accession>
<feature type="coiled-coil region" evidence="7">
    <location>
        <begin position="38"/>
        <end position="65"/>
    </location>
</feature>
<keyword evidence="4" id="KW-0133">Cell shape</keyword>
<name>D0BKJ5_9LACT</name>
<dbReference type="InterPro" id="IPR019933">
    <property type="entry name" value="DivIVA_domain"/>
</dbReference>
<keyword evidence="6" id="KW-0131">Cell cycle</keyword>
<dbReference type="HOGENOM" id="CLU_140309_1_0_9"/>
<dbReference type="Gene3D" id="6.10.250.660">
    <property type="match status" value="1"/>
</dbReference>
<dbReference type="EMBL" id="ACRF02000013">
    <property type="protein sequence ID" value="EEW93598.1"/>
    <property type="molecule type" value="Genomic_DNA"/>
</dbReference>
<comment type="subcellular location">
    <subcellularLocation>
        <location evidence="1">Cytoplasm</location>
    </subcellularLocation>
</comment>
<dbReference type="RefSeq" id="WP_006702754.1">
    <property type="nucleotide sequence ID" value="NZ_KI391971.1"/>
</dbReference>
<dbReference type="AlphaFoldDB" id="D0BKJ5"/>
<dbReference type="InterPro" id="IPR011229">
    <property type="entry name" value="Cell_cycle_GpsB"/>
</dbReference>
<dbReference type="NCBIfam" id="NF010725">
    <property type="entry name" value="PRK14127.1"/>
    <property type="match status" value="1"/>
</dbReference>
<evidence type="ECO:0000256" key="4">
    <source>
        <dbReference type="ARBA" id="ARBA00022960"/>
    </source>
</evidence>
<sequence length="122" mass="14134">MARHLSTKDILNKQFKRSFRGFDIEEVDAFLDLIIRDYDTFQKEISFLQSENERLVNKVDELSKQATVTKGTRSASIPSAGVTNFDILKRLANLEKHVFDEKLEDDNEDDLDKTRVITPIKD</sequence>
<dbReference type="Proteomes" id="UP000002939">
    <property type="component" value="Unassembled WGS sequence"/>
</dbReference>
<keyword evidence="9" id="KW-1185">Reference proteome</keyword>
<reference evidence="8" key="2">
    <citation type="submission" date="2011-10" db="EMBL/GenBank/DDBJ databases">
        <title>The Genome Sequence of Granulicatella elegans ATCC 700633.</title>
        <authorList>
            <consortium name="The Broad Institute Genome Sequencing Platform"/>
            <consortium name="The Broad Institute Genome Sequencing Center for Infectious Disease"/>
            <person name="Earl A."/>
            <person name="Ward D."/>
            <person name="Feldgarden M."/>
            <person name="Gevers D."/>
            <person name="Sibley C.D."/>
            <person name="Field T.R."/>
            <person name="Grinwis M."/>
            <person name="Eshaghurshan C.S."/>
            <person name="Surette M.G."/>
            <person name="Young S.K."/>
            <person name="Zeng Q."/>
            <person name="Gargeya S."/>
            <person name="Fitzgerald M."/>
            <person name="Haas B."/>
            <person name="Abouelleil A."/>
            <person name="Alvarado L."/>
            <person name="Arachchi H.M."/>
            <person name="Berlin A."/>
            <person name="Brown A."/>
            <person name="Chapman S.B."/>
            <person name="Chen Z."/>
            <person name="Dunbar C."/>
            <person name="Freedman E."/>
            <person name="Gearin G."/>
            <person name="Goldberg J."/>
            <person name="Griggs A."/>
            <person name="Gujja S."/>
            <person name="Heiman D."/>
            <person name="Howarth C."/>
            <person name="Larson L."/>
            <person name="Lui A."/>
            <person name="MacDonald P.J.P."/>
            <person name="Montmayeur A."/>
            <person name="Murphy C."/>
            <person name="Neiman D."/>
            <person name="Pearson M."/>
            <person name="Priest M."/>
            <person name="Roberts A."/>
            <person name="Saif S."/>
            <person name="Shea T."/>
            <person name="Shenoy N."/>
            <person name="Sisk P."/>
            <person name="Stolte C."/>
            <person name="Sykes S."/>
            <person name="Wortman J."/>
            <person name="Nusbaum C."/>
            <person name="Birren B."/>
        </authorList>
    </citation>
    <scope>NUCLEOTIDE SEQUENCE [LARGE SCALE GENOMIC DNA]</scope>
    <source>
        <strain evidence="8">ATCC 700633</strain>
    </source>
</reference>
<evidence type="ECO:0000313" key="9">
    <source>
        <dbReference type="Proteomes" id="UP000002939"/>
    </source>
</evidence>
<dbReference type="GO" id="GO:0051301">
    <property type="term" value="P:cell division"/>
    <property type="evidence" value="ECO:0007669"/>
    <property type="project" value="UniProtKB-KW"/>
</dbReference>
<keyword evidence="3" id="KW-0132">Cell division</keyword>